<keyword evidence="7" id="KW-1185">Reference proteome</keyword>
<dbReference type="RefSeq" id="WP_248650708.1">
    <property type="nucleotide sequence ID" value="NZ_CP096659.1"/>
</dbReference>
<dbReference type="InterPro" id="IPR055438">
    <property type="entry name" value="AstE_AspA_cat"/>
</dbReference>
<evidence type="ECO:0000313" key="6">
    <source>
        <dbReference type="EMBL" id="UPV74663.1"/>
    </source>
</evidence>
<keyword evidence="4" id="KW-0862">Zinc</keyword>
<feature type="domain" description="Succinylglutamate desuccinylase/Aspartoacylase catalytic" evidence="5">
    <location>
        <begin position="11"/>
        <end position="89"/>
    </location>
</feature>
<keyword evidence="2" id="KW-0479">Metal-binding</keyword>
<dbReference type="Proteomes" id="UP000830729">
    <property type="component" value="Chromosome"/>
</dbReference>
<organism evidence="6 7">
    <name type="scientific">Halorussus limi</name>
    <dbReference type="NCBI Taxonomy" id="2938695"/>
    <lineage>
        <taxon>Archaea</taxon>
        <taxon>Methanobacteriati</taxon>
        <taxon>Methanobacteriota</taxon>
        <taxon>Stenosarchaea group</taxon>
        <taxon>Halobacteria</taxon>
        <taxon>Halobacteriales</taxon>
        <taxon>Haladaptataceae</taxon>
        <taxon>Halorussus</taxon>
    </lineage>
</organism>
<name>A0A8U0HVB8_9EURY</name>
<dbReference type="GO" id="GO:0046872">
    <property type="term" value="F:metal ion binding"/>
    <property type="evidence" value="ECO:0007669"/>
    <property type="project" value="UniProtKB-KW"/>
</dbReference>
<dbReference type="PANTHER" id="PTHR15162:SF7">
    <property type="entry name" value="SUCCINYLGLUTAMATE DESUCCINYLASE"/>
    <property type="match status" value="1"/>
</dbReference>
<dbReference type="GeneID" id="72183733"/>
<accession>A0A8U0HVB8</accession>
<evidence type="ECO:0000256" key="1">
    <source>
        <dbReference type="ARBA" id="ARBA00001947"/>
    </source>
</evidence>
<dbReference type="GO" id="GO:0016788">
    <property type="term" value="F:hydrolase activity, acting on ester bonds"/>
    <property type="evidence" value="ECO:0007669"/>
    <property type="project" value="InterPro"/>
</dbReference>
<dbReference type="KEGG" id="halx:M0R89_01000"/>
<evidence type="ECO:0000259" key="5">
    <source>
        <dbReference type="Pfam" id="PF24827"/>
    </source>
</evidence>
<comment type="cofactor">
    <cofactor evidence="1">
        <name>Zn(2+)</name>
        <dbReference type="ChEBI" id="CHEBI:29105"/>
    </cofactor>
</comment>
<dbReference type="Gene3D" id="3.40.630.10">
    <property type="entry name" value="Zn peptidases"/>
    <property type="match status" value="1"/>
</dbReference>
<evidence type="ECO:0000256" key="3">
    <source>
        <dbReference type="ARBA" id="ARBA00022801"/>
    </source>
</evidence>
<evidence type="ECO:0000256" key="4">
    <source>
        <dbReference type="ARBA" id="ARBA00022833"/>
    </source>
</evidence>
<sequence length="265" mass="28806">MRIEQLGEGTPEIAVVAAIHGDEPCGVRAIERLLATSPAVERPVKFVIANEEALDRGVRYVEEDLNRAFPGDPDADTHEGRLAAALAQEVRDCTTLSLHSTQSYAEPFALVDTVDAVARSICPYLPVSVLVETEVESDGRLIEYPHVLEVECGLQGSDEAADNAVDLVYGFLEATGALPDDEPVAGYDRGEVEVFRLGRPVPKDGGDRFEVFAENFERVAAGERFAAVDGRELVADEPFYPVLMSAYGYENVFGYRGERIGVLDA</sequence>
<evidence type="ECO:0000256" key="2">
    <source>
        <dbReference type="ARBA" id="ARBA00022723"/>
    </source>
</evidence>
<dbReference type="AlphaFoldDB" id="A0A8U0HVB8"/>
<proteinExistence type="predicted"/>
<dbReference type="SUPFAM" id="SSF53187">
    <property type="entry name" value="Zn-dependent exopeptidases"/>
    <property type="match status" value="1"/>
</dbReference>
<evidence type="ECO:0000313" key="7">
    <source>
        <dbReference type="Proteomes" id="UP000830729"/>
    </source>
</evidence>
<keyword evidence="3" id="KW-0378">Hydrolase</keyword>
<reference evidence="6 7" key="1">
    <citation type="submission" date="2022-04" db="EMBL/GenBank/DDBJ databases">
        <title>Diverse halophilic archaea isolated from saline environments.</title>
        <authorList>
            <person name="Cui H.-L."/>
        </authorList>
    </citation>
    <scope>NUCLEOTIDE SEQUENCE [LARGE SCALE GENOMIC DNA]</scope>
    <source>
        <strain evidence="6 7">XZYJT49</strain>
    </source>
</reference>
<dbReference type="PANTHER" id="PTHR15162">
    <property type="entry name" value="ASPARTOACYLASE"/>
    <property type="match status" value="1"/>
</dbReference>
<dbReference type="Pfam" id="PF24827">
    <property type="entry name" value="AstE_AspA_cat"/>
    <property type="match status" value="1"/>
</dbReference>
<dbReference type="InterPro" id="IPR050178">
    <property type="entry name" value="AspA/AstE_fam"/>
</dbReference>
<protein>
    <submittedName>
        <fullName evidence="6">Succinylglutamate desuccinylase/aspartoacylase family protein</fullName>
    </submittedName>
</protein>
<gene>
    <name evidence="6" type="ORF">M0R89_01000</name>
</gene>
<dbReference type="GO" id="GO:0005829">
    <property type="term" value="C:cytosol"/>
    <property type="evidence" value="ECO:0007669"/>
    <property type="project" value="TreeGrafter"/>
</dbReference>
<dbReference type="EMBL" id="CP096659">
    <property type="protein sequence ID" value="UPV74663.1"/>
    <property type="molecule type" value="Genomic_DNA"/>
</dbReference>